<evidence type="ECO:0000313" key="1">
    <source>
        <dbReference type="EMBL" id="KIN93534.1"/>
    </source>
</evidence>
<proteinExistence type="predicted"/>
<dbReference type="AlphaFoldDB" id="A0A0C3MX94"/>
<dbReference type="Pfam" id="PF14441">
    <property type="entry name" value="OTT_1508_deam"/>
    <property type="match status" value="1"/>
</dbReference>
<reference evidence="1 2" key="1">
    <citation type="submission" date="2014-04" db="EMBL/GenBank/DDBJ databases">
        <authorList>
            <consortium name="DOE Joint Genome Institute"/>
            <person name="Kuo A."/>
            <person name="Kohler A."/>
            <person name="Costa M.D."/>
            <person name="Nagy L.G."/>
            <person name="Floudas D."/>
            <person name="Copeland A."/>
            <person name="Barry K.W."/>
            <person name="Cichocki N."/>
            <person name="Veneault-Fourrey C."/>
            <person name="LaButti K."/>
            <person name="Lindquist E.A."/>
            <person name="Lipzen A."/>
            <person name="Lundell T."/>
            <person name="Morin E."/>
            <person name="Murat C."/>
            <person name="Sun H."/>
            <person name="Tunlid A."/>
            <person name="Henrissat B."/>
            <person name="Grigoriev I.V."/>
            <person name="Hibbett D.S."/>
            <person name="Martin F."/>
            <person name="Nordberg H.P."/>
            <person name="Cantor M.N."/>
            <person name="Hua S.X."/>
        </authorList>
    </citation>
    <scope>NUCLEOTIDE SEQUENCE [LARGE SCALE GENOMIC DNA]</scope>
    <source>
        <strain evidence="1 2">Marx 270</strain>
    </source>
</reference>
<dbReference type="HOGENOM" id="CLU_973576_0_0_1"/>
<dbReference type="EMBL" id="KN832158">
    <property type="protein sequence ID" value="KIN93534.1"/>
    <property type="molecule type" value="Genomic_DNA"/>
</dbReference>
<sequence>MGEMRRRSRCVSIRLHAEIRILLYLSNPVDASDHYQQKPSGCSEQTCLCCTLWIRAYNQEFGTNWLASASNGKLCATWALPGCSFAHASEKGGRSVIDEAVVEGIEERLTRTLQSLLSEECESSDSDSDWGLESVFAPVTISKDSLLTFAESLYKRMLYHVYPPRDCEPYEDVCSGTAYRVMVVELALLVASPGMLYCLLSSTGASASGRNSLARQMCTRPKNKSWSADPFLSHAATSQTCTKNITEEPPVIPWNHRSVASVTTDRSRVTAIKLSIRQPIEHLARV</sequence>
<gene>
    <name evidence="1" type="ORF">M404DRAFT_36008</name>
</gene>
<organism evidence="1 2">
    <name type="scientific">Pisolithus tinctorius Marx 270</name>
    <dbReference type="NCBI Taxonomy" id="870435"/>
    <lineage>
        <taxon>Eukaryota</taxon>
        <taxon>Fungi</taxon>
        <taxon>Dikarya</taxon>
        <taxon>Basidiomycota</taxon>
        <taxon>Agaricomycotina</taxon>
        <taxon>Agaricomycetes</taxon>
        <taxon>Agaricomycetidae</taxon>
        <taxon>Boletales</taxon>
        <taxon>Sclerodermatineae</taxon>
        <taxon>Pisolithaceae</taxon>
        <taxon>Pisolithus</taxon>
    </lineage>
</organism>
<keyword evidence="2" id="KW-1185">Reference proteome</keyword>
<accession>A0A0C3MX94</accession>
<name>A0A0C3MX94_PISTI</name>
<dbReference type="Proteomes" id="UP000054217">
    <property type="component" value="Unassembled WGS sequence"/>
</dbReference>
<protein>
    <submittedName>
        <fullName evidence="1">Uncharacterized protein</fullName>
    </submittedName>
</protein>
<dbReference type="OrthoDB" id="3063780at2759"/>
<dbReference type="InParanoid" id="A0A0C3MX94"/>
<dbReference type="InterPro" id="IPR027796">
    <property type="entry name" value="OTT_1508_deam-like"/>
</dbReference>
<evidence type="ECO:0000313" key="2">
    <source>
        <dbReference type="Proteomes" id="UP000054217"/>
    </source>
</evidence>
<reference evidence="2" key="2">
    <citation type="submission" date="2015-01" db="EMBL/GenBank/DDBJ databases">
        <title>Evolutionary Origins and Diversification of the Mycorrhizal Mutualists.</title>
        <authorList>
            <consortium name="DOE Joint Genome Institute"/>
            <consortium name="Mycorrhizal Genomics Consortium"/>
            <person name="Kohler A."/>
            <person name="Kuo A."/>
            <person name="Nagy L.G."/>
            <person name="Floudas D."/>
            <person name="Copeland A."/>
            <person name="Barry K.W."/>
            <person name="Cichocki N."/>
            <person name="Veneault-Fourrey C."/>
            <person name="LaButti K."/>
            <person name="Lindquist E.A."/>
            <person name="Lipzen A."/>
            <person name="Lundell T."/>
            <person name="Morin E."/>
            <person name="Murat C."/>
            <person name="Riley R."/>
            <person name="Ohm R."/>
            <person name="Sun H."/>
            <person name="Tunlid A."/>
            <person name="Henrissat B."/>
            <person name="Grigoriev I.V."/>
            <person name="Hibbett D.S."/>
            <person name="Martin F."/>
        </authorList>
    </citation>
    <scope>NUCLEOTIDE SEQUENCE [LARGE SCALE GENOMIC DNA]</scope>
    <source>
        <strain evidence="2">Marx 270</strain>
    </source>
</reference>